<organism evidence="2 3">
    <name type="scientific">Racocetra fulgida</name>
    <dbReference type="NCBI Taxonomy" id="60492"/>
    <lineage>
        <taxon>Eukaryota</taxon>
        <taxon>Fungi</taxon>
        <taxon>Fungi incertae sedis</taxon>
        <taxon>Mucoromycota</taxon>
        <taxon>Glomeromycotina</taxon>
        <taxon>Glomeromycetes</taxon>
        <taxon>Diversisporales</taxon>
        <taxon>Gigasporaceae</taxon>
        <taxon>Racocetra</taxon>
    </lineage>
</organism>
<keyword evidence="3" id="KW-1185">Reference proteome</keyword>
<proteinExistence type="predicted"/>
<feature type="region of interest" description="Disordered" evidence="1">
    <location>
        <begin position="38"/>
        <end position="71"/>
    </location>
</feature>
<dbReference type="EMBL" id="CAJVPZ010031898">
    <property type="protein sequence ID" value="CAG8740470.1"/>
    <property type="molecule type" value="Genomic_DNA"/>
</dbReference>
<name>A0A9N9IMN6_9GLOM</name>
<feature type="non-terminal residue" evidence="2">
    <location>
        <position position="71"/>
    </location>
</feature>
<evidence type="ECO:0000313" key="3">
    <source>
        <dbReference type="Proteomes" id="UP000789396"/>
    </source>
</evidence>
<dbReference type="OrthoDB" id="2476842at2759"/>
<accession>A0A9N9IMN6</accession>
<sequence length="71" mass="8158">MVYNKISKADKIKVTDNKFFAVERGQVAVFERSESHKAVSCESKKKRSHEEFNKNPSPQDDTIINLSQNDD</sequence>
<dbReference type="Proteomes" id="UP000789396">
    <property type="component" value="Unassembled WGS sequence"/>
</dbReference>
<evidence type="ECO:0000256" key="1">
    <source>
        <dbReference type="SAM" id="MobiDB-lite"/>
    </source>
</evidence>
<gene>
    <name evidence="2" type="ORF">RFULGI_LOCUS12819</name>
</gene>
<feature type="compositionally biased region" description="Polar residues" evidence="1">
    <location>
        <begin position="54"/>
        <end position="71"/>
    </location>
</feature>
<evidence type="ECO:0000313" key="2">
    <source>
        <dbReference type="EMBL" id="CAG8740470.1"/>
    </source>
</evidence>
<dbReference type="AlphaFoldDB" id="A0A9N9IMN6"/>
<feature type="compositionally biased region" description="Basic and acidic residues" evidence="1">
    <location>
        <begin position="38"/>
        <end position="53"/>
    </location>
</feature>
<protein>
    <submittedName>
        <fullName evidence="2">10413_t:CDS:1</fullName>
    </submittedName>
</protein>
<comment type="caution">
    <text evidence="2">The sequence shown here is derived from an EMBL/GenBank/DDBJ whole genome shotgun (WGS) entry which is preliminary data.</text>
</comment>
<reference evidence="2" key="1">
    <citation type="submission" date="2021-06" db="EMBL/GenBank/DDBJ databases">
        <authorList>
            <person name="Kallberg Y."/>
            <person name="Tangrot J."/>
            <person name="Rosling A."/>
        </authorList>
    </citation>
    <scope>NUCLEOTIDE SEQUENCE</scope>
    <source>
        <strain evidence="2">IN212</strain>
    </source>
</reference>